<name>A0ABU8X5R2_9BURK</name>
<feature type="signal peptide" evidence="1">
    <location>
        <begin position="1"/>
        <end position="21"/>
    </location>
</feature>
<dbReference type="Proteomes" id="UP001367030">
    <property type="component" value="Unassembled WGS sequence"/>
</dbReference>
<dbReference type="RefSeq" id="WP_340335083.1">
    <property type="nucleotide sequence ID" value="NZ_JBBKZS010000003.1"/>
</dbReference>
<evidence type="ECO:0000313" key="3">
    <source>
        <dbReference type="Proteomes" id="UP001367030"/>
    </source>
</evidence>
<proteinExistence type="predicted"/>
<protein>
    <submittedName>
        <fullName evidence="2">Uncharacterized protein</fullName>
    </submittedName>
</protein>
<feature type="chain" id="PRO_5046788009" evidence="1">
    <location>
        <begin position="22"/>
        <end position="87"/>
    </location>
</feature>
<gene>
    <name evidence="2" type="ORF">WKW79_10535</name>
</gene>
<dbReference type="EMBL" id="JBBKZS010000003">
    <property type="protein sequence ID" value="MEJ8855006.1"/>
    <property type="molecule type" value="Genomic_DNA"/>
</dbReference>
<keyword evidence="1" id="KW-0732">Signal</keyword>
<reference evidence="2 3" key="1">
    <citation type="submission" date="2024-03" db="EMBL/GenBank/DDBJ databases">
        <title>Novel species of the genus Variovorax.</title>
        <authorList>
            <person name="Liu Q."/>
            <person name="Xin Y.-H."/>
        </authorList>
    </citation>
    <scope>NUCLEOTIDE SEQUENCE [LARGE SCALE GENOMIC DNA]</scope>
    <source>
        <strain evidence="2 3">KACC 18901</strain>
    </source>
</reference>
<evidence type="ECO:0000313" key="2">
    <source>
        <dbReference type="EMBL" id="MEJ8855006.1"/>
    </source>
</evidence>
<keyword evidence="3" id="KW-1185">Reference proteome</keyword>
<comment type="caution">
    <text evidence="2">The sequence shown here is derived from an EMBL/GenBank/DDBJ whole genome shotgun (WGS) entry which is preliminary data.</text>
</comment>
<evidence type="ECO:0000256" key="1">
    <source>
        <dbReference type="SAM" id="SignalP"/>
    </source>
</evidence>
<sequence>MPSPFMAAFILGALLPTGASARGYTSSSLCGDYARLDIATPPGLCVALLADEAQGLRAPRRILEVSPNRYWVIDMGSWEPDRGRLLE</sequence>
<accession>A0ABU8X5R2</accession>
<organism evidence="2 3">
    <name type="scientific">Variovorax robiniae</name>
    <dbReference type="NCBI Taxonomy" id="1836199"/>
    <lineage>
        <taxon>Bacteria</taxon>
        <taxon>Pseudomonadati</taxon>
        <taxon>Pseudomonadota</taxon>
        <taxon>Betaproteobacteria</taxon>
        <taxon>Burkholderiales</taxon>
        <taxon>Comamonadaceae</taxon>
        <taxon>Variovorax</taxon>
    </lineage>
</organism>